<dbReference type="SUPFAM" id="SSF55261">
    <property type="entry name" value="GAD domain-like"/>
    <property type="match status" value="1"/>
</dbReference>
<keyword evidence="10" id="KW-1185">Reference proteome</keyword>
<feature type="binding site" evidence="7">
    <location>
        <position position="228"/>
    </location>
    <ligand>
        <name>ATP</name>
        <dbReference type="ChEBI" id="CHEBI:30616"/>
    </ligand>
</feature>
<dbReference type="PRINTS" id="PR01042">
    <property type="entry name" value="TRNASYNTHASP"/>
</dbReference>
<dbReference type="EMBL" id="JBFNFH010000003">
    <property type="protein sequence ID" value="MFM1524435.1"/>
    <property type="molecule type" value="Genomic_DNA"/>
</dbReference>
<proteinExistence type="inferred from homology"/>
<dbReference type="HAMAP" id="MF_00044">
    <property type="entry name" value="Asp_tRNA_synth_type1"/>
    <property type="match status" value="1"/>
</dbReference>
<comment type="caution">
    <text evidence="9">The sequence shown here is derived from an EMBL/GenBank/DDBJ whole genome shotgun (WGS) entry which is preliminary data.</text>
</comment>
<dbReference type="Gene3D" id="2.40.50.140">
    <property type="entry name" value="Nucleic acid-binding proteins"/>
    <property type="match status" value="1"/>
</dbReference>
<evidence type="ECO:0000256" key="2">
    <source>
        <dbReference type="ARBA" id="ARBA00022598"/>
    </source>
</evidence>
<dbReference type="PANTHER" id="PTHR22594">
    <property type="entry name" value="ASPARTYL/LYSYL-TRNA SYNTHETASE"/>
    <property type="match status" value="1"/>
</dbReference>
<feature type="binding site" evidence="7">
    <location>
        <position position="173"/>
    </location>
    <ligand>
        <name>L-aspartate</name>
        <dbReference type="ChEBI" id="CHEBI:29991"/>
    </ligand>
</feature>
<keyword evidence="6 7" id="KW-0030">Aminoacyl-tRNA synthetase</keyword>
<keyword evidence="3 7" id="KW-0547">Nucleotide-binding</keyword>
<dbReference type="Proteomes" id="UP001629536">
    <property type="component" value="Unassembled WGS sequence"/>
</dbReference>
<dbReference type="SUPFAM" id="SSF55681">
    <property type="entry name" value="Class II aaRS and biotin synthetases"/>
    <property type="match status" value="1"/>
</dbReference>
<dbReference type="InterPro" id="IPR004115">
    <property type="entry name" value="GAD-like_sf"/>
</dbReference>
<dbReference type="InterPro" id="IPR047089">
    <property type="entry name" value="Asp-tRNA-ligase_1_N"/>
</dbReference>
<evidence type="ECO:0000313" key="9">
    <source>
        <dbReference type="EMBL" id="MFM1524435.1"/>
    </source>
</evidence>
<name>A0ABW9F4Q9_9FIRM</name>
<evidence type="ECO:0000256" key="3">
    <source>
        <dbReference type="ARBA" id="ARBA00022741"/>
    </source>
</evidence>
<gene>
    <name evidence="7 9" type="primary">aspS</name>
    <name evidence="9" type="ORF">ABGF40_01995</name>
</gene>
<keyword evidence="2 7" id="KW-0436">Ligase</keyword>
<dbReference type="CDD" id="cd04317">
    <property type="entry name" value="EcAspRS_like_N"/>
    <property type="match status" value="1"/>
</dbReference>
<dbReference type="InterPro" id="IPR045864">
    <property type="entry name" value="aa-tRNA-synth_II/BPL/LPL"/>
</dbReference>
<dbReference type="PROSITE" id="PS50862">
    <property type="entry name" value="AA_TRNA_LIGASE_II"/>
    <property type="match status" value="1"/>
</dbReference>
<dbReference type="Pfam" id="PF01336">
    <property type="entry name" value="tRNA_anti-codon"/>
    <property type="match status" value="1"/>
</dbReference>
<comment type="catalytic activity">
    <reaction evidence="7">
        <text>tRNA(Asp) + L-aspartate + ATP = L-aspartyl-tRNA(Asp) + AMP + diphosphate</text>
        <dbReference type="Rhea" id="RHEA:19649"/>
        <dbReference type="Rhea" id="RHEA-COMP:9660"/>
        <dbReference type="Rhea" id="RHEA-COMP:9678"/>
        <dbReference type="ChEBI" id="CHEBI:29991"/>
        <dbReference type="ChEBI" id="CHEBI:30616"/>
        <dbReference type="ChEBI" id="CHEBI:33019"/>
        <dbReference type="ChEBI" id="CHEBI:78442"/>
        <dbReference type="ChEBI" id="CHEBI:78516"/>
        <dbReference type="ChEBI" id="CHEBI:456215"/>
        <dbReference type="EC" id="6.1.1.12"/>
    </reaction>
</comment>
<dbReference type="SUPFAM" id="SSF50249">
    <property type="entry name" value="Nucleic acid-binding proteins"/>
    <property type="match status" value="1"/>
</dbReference>
<comment type="caution">
    <text evidence="7">Lacks conserved residue(s) required for the propagation of feature annotation.</text>
</comment>
<feature type="binding site" evidence="7">
    <location>
        <begin position="533"/>
        <end position="536"/>
    </location>
    <ligand>
        <name>ATP</name>
        <dbReference type="ChEBI" id="CHEBI:30616"/>
    </ligand>
</feature>
<comment type="subcellular location">
    <subcellularLocation>
        <location evidence="7">Cytoplasm</location>
    </subcellularLocation>
</comment>
<dbReference type="Pfam" id="PF00152">
    <property type="entry name" value="tRNA-synt_2"/>
    <property type="match status" value="1"/>
</dbReference>
<dbReference type="InterPro" id="IPR029351">
    <property type="entry name" value="GAD_dom"/>
</dbReference>
<feature type="domain" description="Aminoacyl-transfer RNA synthetases class-II family profile" evidence="8">
    <location>
        <begin position="143"/>
        <end position="554"/>
    </location>
</feature>
<dbReference type="Gene3D" id="3.30.1360.30">
    <property type="entry name" value="GAD-like domain"/>
    <property type="match status" value="1"/>
</dbReference>
<evidence type="ECO:0000313" key="10">
    <source>
        <dbReference type="Proteomes" id="UP001629536"/>
    </source>
</evidence>
<sequence>MKRTHFCGQLRKENIGEEVVLNGWVQKSRDLGPLVFIDLRDKFGIAQIVFKKEDNEELYNKAKELKSEYVIGVKGKVFERESKNKDIPTGDVEIISSELVIYDTAKTPPIYIKDEDNASEEMRLKYRYLDLRKFSMQKMLRDRAEIVKAFRDFLYDNGFIEVETPMLTKPTPEGARDYIVPSRISKHGFYALPQSPQLFKQMLMVAGTDRYYQIVKCFRDEDLRANRQPEFTQVDLEMSFVDEEDVMEINEKLIQYIFKRVKGIDLKLPFNRMSYDEAMSRFGSDKPDLRYGFEIKDISDLSEKIDFNLFSDSVNEGKKIKAINFNGLSSKYSRKQIDKVTSAVKGMGASGLIWFRYENGEINSSINKFLNEEYNNALIERLELKEGDLALVIIDKEPKVSEFMGSLRVMIAAENIEFKEDEFAITWINEFPMFEYDEEEDRYVAKHHPFTHPVDEDIKLLDSNPEEMRAKAYDLVINGDEIGGGSIRINNSDLQNKIFNALRLSKEDIECKFGFFVESLSYGTPPHGGLAFGLDRLVMTLLNKDSIKDVIAFPKTQSASCLLTEAPTTIDKKQLDELNIRFIED</sequence>
<feature type="binding site" evidence="7">
    <location>
        <position position="219"/>
    </location>
    <ligand>
        <name>L-aspartate</name>
        <dbReference type="ChEBI" id="CHEBI:29991"/>
    </ligand>
</feature>
<dbReference type="CDD" id="cd00777">
    <property type="entry name" value="AspRS_core"/>
    <property type="match status" value="1"/>
</dbReference>
<dbReference type="InterPro" id="IPR004365">
    <property type="entry name" value="NA-bd_OB_tRNA"/>
</dbReference>
<protein>
    <recommendedName>
        <fullName evidence="7">Aspartate--tRNA ligase</fullName>
        <ecNumber evidence="7">6.1.1.12</ecNumber>
    </recommendedName>
    <alternativeName>
        <fullName evidence="7">Aspartyl-tRNA synthetase</fullName>
        <shortName evidence="7">AspRS</shortName>
    </alternativeName>
</protein>
<dbReference type="RefSeq" id="WP_408105348.1">
    <property type="nucleotide sequence ID" value="NZ_JBFNFH010000003.1"/>
</dbReference>
<evidence type="ECO:0000256" key="6">
    <source>
        <dbReference type="ARBA" id="ARBA00023146"/>
    </source>
</evidence>
<comment type="similarity">
    <text evidence="1 7">Belongs to the class-II aminoacyl-tRNA synthetase family. Type 1 subfamily.</text>
</comment>
<dbReference type="GO" id="GO:0004815">
    <property type="term" value="F:aspartate-tRNA ligase activity"/>
    <property type="evidence" value="ECO:0007669"/>
    <property type="project" value="UniProtKB-EC"/>
</dbReference>
<evidence type="ECO:0000256" key="4">
    <source>
        <dbReference type="ARBA" id="ARBA00022840"/>
    </source>
</evidence>
<feature type="binding site" evidence="7">
    <location>
        <position position="447"/>
    </location>
    <ligand>
        <name>L-aspartate</name>
        <dbReference type="ChEBI" id="CHEBI:29991"/>
    </ligand>
</feature>
<organism evidence="9 10">
    <name type="scientific">Helcococcus bovis</name>
    <dbReference type="NCBI Taxonomy" id="3153252"/>
    <lineage>
        <taxon>Bacteria</taxon>
        <taxon>Bacillati</taxon>
        <taxon>Bacillota</taxon>
        <taxon>Tissierellia</taxon>
        <taxon>Tissierellales</taxon>
        <taxon>Peptoniphilaceae</taxon>
        <taxon>Helcococcus</taxon>
    </lineage>
</organism>
<dbReference type="PANTHER" id="PTHR22594:SF5">
    <property type="entry name" value="ASPARTATE--TRNA LIGASE, MITOCHONDRIAL"/>
    <property type="match status" value="1"/>
</dbReference>
<dbReference type="NCBIfam" id="TIGR00459">
    <property type="entry name" value="aspS_bact"/>
    <property type="match status" value="1"/>
</dbReference>
<keyword evidence="5 7" id="KW-0648">Protein biosynthesis</keyword>
<dbReference type="EC" id="6.1.1.12" evidence="7"/>
<comment type="function">
    <text evidence="7">Catalyzes the attachment of L-aspartate to tRNA(Asp) in a two-step reaction: L-aspartate is first activated by ATP to form Asp-AMP and then transferred to the acceptor end of tRNA(Asp).</text>
</comment>
<feature type="binding site" evidence="7">
    <location>
        <position position="488"/>
    </location>
    <ligand>
        <name>L-aspartate</name>
        <dbReference type="ChEBI" id="CHEBI:29991"/>
    </ligand>
</feature>
<feature type="region of interest" description="Aspartate" evidence="7">
    <location>
        <begin position="197"/>
        <end position="200"/>
    </location>
</feature>
<dbReference type="Gene3D" id="3.30.930.10">
    <property type="entry name" value="Bira Bifunctional Protein, Domain 2"/>
    <property type="match status" value="1"/>
</dbReference>
<dbReference type="Pfam" id="PF02938">
    <property type="entry name" value="GAD"/>
    <property type="match status" value="1"/>
</dbReference>
<dbReference type="InterPro" id="IPR047090">
    <property type="entry name" value="AspRS_core"/>
</dbReference>
<dbReference type="InterPro" id="IPR002312">
    <property type="entry name" value="Asp/Asn-tRNA-synth_IIb"/>
</dbReference>
<feature type="binding site" evidence="7">
    <location>
        <begin position="219"/>
        <end position="221"/>
    </location>
    <ligand>
        <name>ATP</name>
        <dbReference type="ChEBI" id="CHEBI:30616"/>
    </ligand>
</feature>
<evidence type="ECO:0000256" key="5">
    <source>
        <dbReference type="ARBA" id="ARBA00022917"/>
    </source>
</evidence>
<accession>A0ABW9F4Q9</accession>
<keyword evidence="4 7" id="KW-0067">ATP-binding</keyword>
<comment type="subunit">
    <text evidence="7">Homodimer.</text>
</comment>
<dbReference type="InterPro" id="IPR006195">
    <property type="entry name" value="aa-tRNA-synth_II"/>
</dbReference>
<dbReference type="InterPro" id="IPR012340">
    <property type="entry name" value="NA-bd_OB-fold"/>
</dbReference>
<evidence type="ECO:0000256" key="1">
    <source>
        <dbReference type="ARBA" id="ARBA00006303"/>
    </source>
</evidence>
<evidence type="ECO:0000256" key="7">
    <source>
        <dbReference type="HAMAP-Rule" id="MF_00044"/>
    </source>
</evidence>
<reference evidence="9 10" key="1">
    <citation type="journal article" date="2024" name="Front. Microbiol.">
        <title>Pangenomic and biochemical analyses of Helcococcus ovis reveal widespread tetracycline resistance and a novel bacterial species, Helcococcus bovis.</title>
        <authorList>
            <person name="Cunha F."/>
            <person name="Zhai Y."/>
            <person name="Casaro S."/>
            <person name="Jones K.L."/>
            <person name="Hernandez M."/>
            <person name="Bisinotto R.S."/>
            <person name="Kariyawasam S."/>
            <person name="Brown M.B."/>
            <person name="Phillips A."/>
            <person name="Jeong K.C."/>
            <person name="Galvao K.N."/>
        </authorList>
    </citation>
    <scope>NUCLEOTIDE SEQUENCE [LARGE SCALE GENOMIC DNA]</scope>
    <source>
        <strain evidence="9 10">KG197</strain>
    </source>
</reference>
<dbReference type="InterPro" id="IPR004364">
    <property type="entry name" value="Aa-tRNA-synt_II"/>
</dbReference>
<dbReference type="InterPro" id="IPR004524">
    <property type="entry name" value="Asp-tRNA-ligase_1"/>
</dbReference>
<dbReference type="NCBIfam" id="NF001750">
    <property type="entry name" value="PRK00476.1"/>
    <property type="match status" value="1"/>
</dbReference>
<evidence type="ECO:0000259" key="8">
    <source>
        <dbReference type="PROSITE" id="PS50862"/>
    </source>
</evidence>
<feature type="binding site" evidence="7">
    <location>
        <position position="481"/>
    </location>
    <ligand>
        <name>ATP</name>
        <dbReference type="ChEBI" id="CHEBI:30616"/>
    </ligand>
</feature>
<keyword evidence="7" id="KW-0963">Cytoplasm</keyword>